<evidence type="ECO:0000313" key="7">
    <source>
        <dbReference type="EMBL" id="QTQ11154.1"/>
    </source>
</evidence>
<dbReference type="GO" id="GO:0030170">
    <property type="term" value="F:pyridoxal phosphate binding"/>
    <property type="evidence" value="ECO:0007669"/>
    <property type="project" value="InterPro"/>
</dbReference>
<organism evidence="7 8">
    <name type="scientific">Treponema parvum</name>
    <dbReference type="NCBI Taxonomy" id="138851"/>
    <lineage>
        <taxon>Bacteria</taxon>
        <taxon>Pseudomonadati</taxon>
        <taxon>Spirochaetota</taxon>
        <taxon>Spirochaetia</taxon>
        <taxon>Spirochaetales</taxon>
        <taxon>Treponemataceae</taxon>
        <taxon>Treponema</taxon>
    </lineage>
</organism>
<evidence type="ECO:0000256" key="1">
    <source>
        <dbReference type="ARBA" id="ARBA00001933"/>
    </source>
</evidence>
<keyword evidence="3" id="KW-0028">Amino-acid biosynthesis</keyword>
<dbReference type="GO" id="GO:0006526">
    <property type="term" value="P:L-arginine biosynthetic process"/>
    <property type="evidence" value="ECO:0007669"/>
    <property type="project" value="UniProtKB-ARBA"/>
</dbReference>
<dbReference type="AlphaFoldDB" id="A0A975EZA3"/>
<dbReference type="Gene3D" id="3.90.1150.10">
    <property type="entry name" value="Aspartate Aminotransferase, domain 1"/>
    <property type="match status" value="1"/>
</dbReference>
<name>A0A975EZA3_9SPIR</name>
<dbReference type="InterPro" id="IPR015421">
    <property type="entry name" value="PyrdxlP-dep_Trfase_major"/>
</dbReference>
<evidence type="ECO:0000256" key="4">
    <source>
        <dbReference type="ARBA" id="ARBA00022679"/>
    </source>
</evidence>
<keyword evidence="5 6" id="KW-0663">Pyridoxal phosphate</keyword>
<dbReference type="Gene3D" id="3.40.640.10">
    <property type="entry name" value="Type I PLP-dependent aspartate aminotransferase-like (Major domain)"/>
    <property type="match status" value="1"/>
</dbReference>
<dbReference type="InterPro" id="IPR005814">
    <property type="entry name" value="Aminotrans_3"/>
</dbReference>
<dbReference type="InterPro" id="IPR004636">
    <property type="entry name" value="AcOrn/SuccOrn_fam"/>
</dbReference>
<keyword evidence="4" id="KW-0808">Transferase</keyword>
<reference evidence="7" key="1">
    <citation type="submission" date="2020-05" db="EMBL/GenBank/DDBJ databases">
        <authorList>
            <person name="Zeng H."/>
            <person name="Chan Y.K."/>
            <person name="Watt R.M."/>
        </authorList>
    </citation>
    <scope>NUCLEOTIDE SEQUENCE</scope>
    <source>
        <strain evidence="7">ATCC 700773</strain>
    </source>
</reference>
<dbReference type="PANTHER" id="PTHR11986:SF79">
    <property type="entry name" value="ACETYLORNITHINE AMINOTRANSFERASE, MITOCHONDRIAL"/>
    <property type="match status" value="1"/>
</dbReference>
<dbReference type="FunFam" id="3.40.640.10:FF:000004">
    <property type="entry name" value="Acetylornithine aminotransferase"/>
    <property type="match status" value="1"/>
</dbReference>
<dbReference type="NCBIfam" id="TIGR00707">
    <property type="entry name" value="argD"/>
    <property type="match status" value="1"/>
</dbReference>
<gene>
    <name evidence="7" type="ORF">HRI96_02455</name>
</gene>
<dbReference type="Pfam" id="PF00202">
    <property type="entry name" value="Aminotran_3"/>
    <property type="match status" value="1"/>
</dbReference>
<keyword evidence="2" id="KW-0032">Aminotransferase</keyword>
<dbReference type="PANTHER" id="PTHR11986">
    <property type="entry name" value="AMINOTRANSFERASE CLASS III"/>
    <property type="match status" value="1"/>
</dbReference>
<accession>A0A975EZA3</accession>
<reference evidence="7" key="2">
    <citation type="journal article" date="2021" name="Microbiol. Resour. Announc.">
        <title>Complete Genome Sequences of Three Human Oral Treponema parvum Isolates.</title>
        <authorList>
            <person name="Zeng H."/>
            <person name="Watt R.M."/>
        </authorList>
    </citation>
    <scope>NUCLEOTIDE SEQUENCE</scope>
    <source>
        <strain evidence="7">ATCC 700773</strain>
    </source>
</reference>
<evidence type="ECO:0000313" key="8">
    <source>
        <dbReference type="Proteomes" id="UP000671995"/>
    </source>
</evidence>
<dbReference type="GO" id="GO:0008483">
    <property type="term" value="F:transaminase activity"/>
    <property type="evidence" value="ECO:0007669"/>
    <property type="project" value="UniProtKB-KW"/>
</dbReference>
<evidence type="ECO:0000256" key="2">
    <source>
        <dbReference type="ARBA" id="ARBA00022576"/>
    </source>
</evidence>
<evidence type="ECO:0000256" key="5">
    <source>
        <dbReference type="ARBA" id="ARBA00022898"/>
    </source>
</evidence>
<dbReference type="InterPro" id="IPR015424">
    <property type="entry name" value="PyrdxlP-dep_Trfase"/>
</dbReference>
<dbReference type="PIRSF" id="PIRSF000521">
    <property type="entry name" value="Transaminase_4ab_Lys_Orn"/>
    <property type="match status" value="1"/>
</dbReference>
<dbReference type="EMBL" id="CP054257">
    <property type="protein sequence ID" value="QTQ11154.1"/>
    <property type="molecule type" value="Genomic_DNA"/>
</dbReference>
<dbReference type="InterPro" id="IPR050103">
    <property type="entry name" value="Class-III_PLP-dep_AT"/>
</dbReference>
<dbReference type="RefSeq" id="WP_210117951.1">
    <property type="nucleotide sequence ID" value="NZ_CP054257.1"/>
</dbReference>
<dbReference type="NCBIfam" id="NF002325">
    <property type="entry name" value="PRK01278.1"/>
    <property type="match status" value="1"/>
</dbReference>
<sequence>MEKLIVNNYGSFDTVFVRGKGARLYDKDGKEYIDFLSGIGVNCLGHNYKPLVKAIKKQAAKEIHISNYYLSDVGIRFAQELLAAAGFEKGFFGNSGAEANEAAIKLARKYGYLNGGKKRNVIYTLENSFHGRTIATLTATGQEKFHPPYFAPYAEGFKTIKANDFEAIKSAFDETTAALMIECVQGEGGVNLIDPEWAKAAAEQARKAGAIVIADEVQTGIGRTGTFLACDALGIEPEAVTLAKGIAGGVPMGACLFRGKAANVFAAGDHQSTFAGNPLACAAGLVVLNTLASEGFMDKVKEKGDFIRSSIRSWNSPIVRDVRGKGLMIGVEIVPAIKPFDIEVACMKEGLCTSVAGTSVVRFLPPLVIGKKEMDKGLAIFKKVLDSFSK</sequence>
<dbReference type="Proteomes" id="UP000671995">
    <property type="component" value="Chromosome"/>
</dbReference>
<protein>
    <submittedName>
        <fullName evidence="7">Acetylornithine/succinylornithine family transaminase</fullName>
    </submittedName>
</protein>
<evidence type="ECO:0000256" key="6">
    <source>
        <dbReference type="RuleBase" id="RU003560"/>
    </source>
</evidence>
<dbReference type="SUPFAM" id="SSF53383">
    <property type="entry name" value="PLP-dependent transferases"/>
    <property type="match status" value="1"/>
</dbReference>
<evidence type="ECO:0000256" key="3">
    <source>
        <dbReference type="ARBA" id="ARBA00022605"/>
    </source>
</evidence>
<comment type="similarity">
    <text evidence="6">Belongs to the class-III pyridoxal-phosphate-dependent aminotransferase family.</text>
</comment>
<dbReference type="InterPro" id="IPR015422">
    <property type="entry name" value="PyrdxlP-dep_Trfase_small"/>
</dbReference>
<dbReference type="CDD" id="cd00610">
    <property type="entry name" value="OAT_like"/>
    <property type="match status" value="1"/>
</dbReference>
<comment type="cofactor">
    <cofactor evidence="1">
        <name>pyridoxal 5'-phosphate</name>
        <dbReference type="ChEBI" id="CHEBI:597326"/>
    </cofactor>
</comment>
<dbReference type="GO" id="GO:0042802">
    <property type="term" value="F:identical protein binding"/>
    <property type="evidence" value="ECO:0007669"/>
    <property type="project" value="TreeGrafter"/>
</dbReference>
<proteinExistence type="inferred from homology"/>